<proteinExistence type="predicted"/>
<feature type="compositionally biased region" description="Polar residues" evidence="1">
    <location>
        <begin position="141"/>
        <end position="150"/>
    </location>
</feature>
<evidence type="ECO:0000313" key="5">
    <source>
        <dbReference type="Proteomes" id="UP000193827"/>
    </source>
</evidence>
<gene>
    <name evidence="4" type="ORF">PEL8287_01919</name>
</gene>
<feature type="chain" id="PRO_5012938400" evidence="2">
    <location>
        <begin position="24"/>
        <end position="356"/>
    </location>
</feature>
<name>A0A1Y5SJG9_9RHOB</name>
<protein>
    <submittedName>
        <fullName evidence="4">Sporulation related domain protein</fullName>
    </submittedName>
</protein>
<dbReference type="EMBL" id="FWFL01000004">
    <property type="protein sequence ID" value="SLN39088.1"/>
    <property type="molecule type" value="Genomic_DNA"/>
</dbReference>
<dbReference type="SUPFAM" id="SSF110997">
    <property type="entry name" value="Sporulation related repeat"/>
    <property type="match status" value="1"/>
</dbReference>
<feature type="region of interest" description="Disordered" evidence="1">
    <location>
        <begin position="89"/>
        <end position="155"/>
    </location>
</feature>
<feature type="signal peptide" evidence="2">
    <location>
        <begin position="1"/>
        <end position="23"/>
    </location>
</feature>
<dbReference type="Gene3D" id="3.30.70.1070">
    <property type="entry name" value="Sporulation related repeat"/>
    <property type="match status" value="1"/>
</dbReference>
<evidence type="ECO:0000313" key="4">
    <source>
        <dbReference type="EMBL" id="SLN39088.1"/>
    </source>
</evidence>
<evidence type="ECO:0000259" key="3">
    <source>
        <dbReference type="PROSITE" id="PS51724"/>
    </source>
</evidence>
<sequence>MRVFKVIAVAAIAASLVLTDAQAQVLSDSLVPAETPPVAYSGRQYVDSKGCVFIRASIDGAVSWVPRVTPGRKVICGFQPTFAPAAPAAEPSSQVIEAKSNPTPPEAMPAVSAKPKRSSSPKSVARKKPVVASGSPRKSRTVASSATPTCVGNGDVSRKYLKSQNAGLNDCDPKLRAGARVAPRHVYESQLASQSGIYVPDGYKPAWEDDRLNRHRAHQTFQGKARMDRIWTKTIPRRLIVRSAATKINSATSAQYAQVDANRNSTVSSRSSLPQKPARAVSHRYVQAGVFGVPSNAKAAAQRIIKAGLPARMGTMQRGGKTYSLVLAGPFPNQSSLGIALKKVRSLGFGDAFLRK</sequence>
<accession>A0A1Y5SJG9</accession>
<dbReference type="Proteomes" id="UP000193827">
    <property type="component" value="Unassembled WGS sequence"/>
</dbReference>
<dbReference type="InterPro" id="IPR007730">
    <property type="entry name" value="SPOR-like_dom"/>
</dbReference>
<organism evidence="4 5">
    <name type="scientific">Roseovarius litorisediminis</name>
    <dbReference type="NCBI Taxonomy" id="1312363"/>
    <lineage>
        <taxon>Bacteria</taxon>
        <taxon>Pseudomonadati</taxon>
        <taxon>Pseudomonadota</taxon>
        <taxon>Alphaproteobacteria</taxon>
        <taxon>Rhodobacterales</taxon>
        <taxon>Roseobacteraceae</taxon>
        <taxon>Roseovarius</taxon>
    </lineage>
</organism>
<dbReference type="OrthoDB" id="7843142at2"/>
<dbReference type="AlphaFoldDB" id="A0A1Y5SJG9"/>
<feature type="domain" description="SPOR" evidence="3">
    <location>
        <begin position="278"/>
        <end position="356"/>
    </location>
</feature>
<reference evidence="4 5" key="1">
    <citation type="submission" date="2017-03" db="EMBL/GenBank/DDBJ databases">
        <authorList>
            <person name="Afonso C.L."/>
            <person name="Miller P.J."/>
            <person name="Scott M.A."/>
            <person name="Spackman E."/>
            <person name="Goraichik I."/>
            <person name="Dimitrov K.M."/>
            <person name="Suarez D.L."/>
            <person name="Swayne D.E."/>
        </authorList>
    </citation>
    <scope>NUCLEOTIDE SEQUENCE [LARGE SCALE GENOMIC DNA]</scope>
    <source>
        <strain evidence="4 5">CECT 8287</strain>
    </source>
</reference>
<dbReference type="InterPro" id="IPR036680">
    <property type="entry name" value="SPOR-like_sf"/>
</dbReference>
<dbReference type="Pfam" id="PF05036">
    <property type="entry name" value="SPOR"/>
    <property type="match status" value="1"/>
</dbReference>
<dbReference type="GO" id="GO:0042834">
    <property type="term" value="F:peptidoglycan binding"/>
    <property type="evidence" value="ECO:0007669"/>
    <property type="project" value="InterPro"/>
</dbReference>
<dbReference type="PROSITE" id="PS51724">
    <property type="entry name" value="SPOR"/>
    <property type="match status" value="1"/>
</dbReference>
<evidence type="ECO:0000256" key="1">
    <source>
        <dbReference type="SAM" id="MobiDB-lite"/>
    </source>
</evidence>
<keyword evidence="5" id="KW-1185">Reference proteome</keyword>
<keyword evidence="2" id="KW-0732">Signal</keyword>
<evidence type="ECO:0000256" key="2">
    <source>
        <dbReference type="SAM" id="SignalP"/>
    </source>
</evidence>
<feature type="compositionally biased region" description="Basic residues" evidence="1">
    <location>
        <begin position="114"/>
        <end position="129"/>
    </location>
</feature>